<dbReference type="InterPro" id="IPR013022">
    <property type="entry name" value="Xyl_isomerase-like_TIM-brl"/>
</dbReference>
<accession>A0A1I3MRG6</accession>
<dbReference type="AlphaFoldDB" id="A0A1I3MRG6"/>
<protein>
    <submittedName>
        <fullName evidence="2">Xylose isomerase-like TIM barrel</fullName>
    </submittedName>
</protein>
<dbReference type="InterPro" id="IPR036237">
    <property type="entry name" value="Xyl_isomerase-like_sf"/>
</dbReference>
<keyword evidence="2" id="KW-0413">Isomerase</keyword>
<dbReference type="SUPFAM" id="SSF51658">
    <property type="entry name" value="Xylose isomerase-like"/>
    <property type="match status" value="1"/>
</dbReference>
<dbReference type="OrthoDB" id="9801960at2"/>
<gene>
    <name evidence="2" type="ORF">SAMN04488082_10153</name>
</gene>
<dbReference type="GO" id="GO:0016853">
    <property type="term" value="F:isomerase activity"/>
    <property type="evidence" value="ECO:0007669"/>
    <property type="project" value="UniProtKB-KW"/>
</dbReference>
<dbReference type="RefSeq" id="WP_092372154.1">
    <property type="nucleotide sequence ID" value="NZ_FORX01000001.1"/>
</dbReference>
<feature type="domain" description="Xylose isomerase-like TIM barrel" evidence="1">
    <location>
        <begin position="30"/>
        <end position="222"/>
    </location>
</feature>
<name>A0A1I3MRG6_9BACT</name>
<evidence type="ECO:0000259" key="1">
    <source>
        <dbReference type="Pfam" id="PF01261"/>
    </source>
</evidence>
<dbReference type="EMBL" id="FORX01000001">
    <property type="protein sequence ID" value="SFI99542.1"/>
    <property type="molecule type" value="Genomic_DNA"/>
</dbReference>
<dbReference type="Proteomes" id="UP000198635">
    <property type="component" value="Unassembled WGS sequence"/>
</dbReference>
<reference evidence="3" key="1">
    <citation type="submission" date="2016-10" db="EMBL/GenBank/DDBJ databases">
        <authorList>
            <person name="Varghese N."/>
            <person name="Submissions S."/>
        </authorList>
    </citation>
    <scope>NUCLEOTIDE SEQUENCE [LARGE SCALE GENOMIC DNA]</scope>
    <source>
        <strain evidence="3">DSM 5918</strain>
    </source>
</reference>
<proteinExistence type="predicted"/>
<dbReference type="Gene3D" id="3.20.20.150">
    <property type="entry name" value="Divalent-metal-dependent TIM barrel enzymes"/>
    <property type="match status" value="1"/>
</dbReference>
<organism evidence="2 3">
    <name type="scientific">Desulfomicrobium apsheronum</name>
    <dbReference type="NCBI Taxonomy" id="52560"/>
    <lineage>
        <taxon>Bacteria</taxon>
        <taxon>Pseudomonadati</taxon>
        <taxon>Thermodesulfobacteriota</taxon>
        <taxon>Desulfovibrionia</taxon>
        <taxon>Desulfovibrionales</taxon>
        <taxon>Desulfomicrobiaceae</taxon>
        <taxon>Desulfomicrobium</taxon>
    </lineage>
</organism>
<keyword evidence="3" id="KW-1185">Reference proteome</keyword>
<dbReference type="Pfam" id="PF01261">
    <property type="entry name" value="AP_endonuc_2"/>
    <property type="match status" value="1"/>
</dbReference>
<dbReference type="STRING" id="52560.SAMN04488082_10153"/>
<evidence type="ECO:0000313" key="2">
    <source>
        <dbReference type="EMBL" id="SFI99542.1"/>
    </source>
</evidence>
<evidence type="ECO:0000313" key="3">
    <source>
        <dbReference type="Proteomes" id="UP000198635"/>
    </source>
</evidence>
<sequence>MTFTNLPLRYIEEHPRYLDLFLTHGLSPELGLDALALDTFSPDWHKKTARIFHDAGLTCAVHLPFFDLRPGSLDHMIRRASRERLLQAVDTARIYDPVHFIAHLDYNSVIYSHFEEAWLENSLRTWEMVLDQTADTPLYLENVFELSPDQHVRVLRGLSGKAGACLDVGHWHCFAKGRKRQNLAEWLAALAPFRLHLHLHDNDGESDAHLGLGQGTIPWDKLWCGLAGRKASATFEPHTEAAFLATQDYLRAHAPML</sequence>